<dbReference type="SUPFAM" id="SSF55681">
    <property type="entry name" value="Class II aaRS and biotin synthetases"/>
    <property type="match status" value="1"/>
</dbReference>
<dbReference type="AlphaFoldDB" id="A0A562ZFB1"/>
<dbReference type="GO" id="GO:0005737">
    <property type="term" value="C:cytoplasm"/>
    <property type="evidence" value="ECO:0007669"/>
    <property type="project" value="TreeGrafter"/>
</dbReference>
<dbReference type="Gene3D" id="3.30.930.10">
    <property type="entry name" value="Bira Bifunctional Protein, Domain 2"/>
    <property type="match status" value="1"/>
</dbReference>
<organism evidence="6 7">
    <name type="scientific">Caenimonas sedimenti</name>
    <dbReference type="NCBI Taxonomy" id="2596921"/>
    <lineage>
        <taxon>Bacteria</taxon>
        <taxon>Pseudomonadati</taxon>
        <taxon>Pseudomonadota</taxon>
        <taxon>Betaproteobacteria</taxon>
        <taxon>Burkholderiales</taxon>
        <taxon>Comamonadaceae</taxon>
        <taxon>Caenimonas</taxon>
    </lineage>
</organism>
<sequence length="253" mass="26498">MQRWPAEAIWEAVAPQLPGFTVEVLPSIDSTNSELMRRARDGRTDPVLLVAESQTAGRGRLGRSWASEPGASLTFSLGLPLAPPDWSGLSLAVGVAVAESLHPGIQLKWPNDLWVHDRKLGGILIETASSGGGEGARFAVIGIGLNVAPRDAAGLSTPAASLRALEPMCDAGAALLRLAPPLVTAIQSFEQFGFAPFQARFQARDALRDRAVALSDGTSGTAHGVDEAGALLVHTATGMQAIRSSEVSVRPRN</sequence>
<comment type="caution">
    <text evidence="6">The sequence shown here is derived from an EMBL/GenBank/DDBJ whole genome shotgun (WGS) entry which is preliminary data.</text>
</comment>
<dbReference type="InterPro" id="IPR045864">
    <property type="entry name" value="aa-tRNA-synth_II/BPL/LPL"/>
</dbReference>
<dbReference type="GO" id="GO:0004077">
    <property type="term" value="F:biotin--[biotin carboxyl-carrier protein] ligase activity"/>
    <property type="evidence" value="ECO:0007669"/>
    <property type="project" value="UniProtKB-EC"/>
</dbReference>
<proteinExistence type="predicted"/>
<gene>
    <name evidence="6" type="ORF">FN976_26560</name>
</gene>
<dbReference type="Pfam" id="PF02237">
    <property type="entry name" value="BPL_C"/>
    <property type="match status" value="1"/>
</dbReference>
<name>A0A562ZFB1_9BURK</name>
<keyword evidence="2" id="KW-0092">Biotin</keyword>
<dbReference type="Proteomes" id="UP000318199">
    <property type="component" value="Unassembled WGS sequence"/>
</dbReference>
<dbReference type="NCBIfam" id="TIGR00121">
    <property type="entry name" value="birA_ligase"/>
    <property type="match status" value="1"/>
</dbReference>
<dbReference type="InterPro" id="IPR004408">
    <property type="entry name" value="Biotin_CoA_COase_ligase"/>
</dbReference>
<comment type="catalytic activity">
    <reaction evidence="4">
        <text>biotin + L-lysyl-[protein] + ATP = N(6)-biotinyl-L-lysyl-[protein] + AMP + diphosphate + H(+)</text>
        <dbReference type="Rhea" id="RHEA:11756"/>
        <dbReference type="Rhea" id="RHEA-COMP:9752"/>
        <dbReference type="Rhea" id="RHEA-COMP:10505"/>
        <dbReference type="ChEBI" id="CHEBI:15378"/>
        <dbReference type="ChEBI" id="CHEBI:29969"/>
        <dbReference type="ChEBI" id="CHEBI:30616"/>
        <dbReference type="ChEBI" id="CHEBI:33019"/>
        <dbReference type="ChEBI" id="CHEBI:57586"/>
        <dbReference type="ChEBI" id="CHEBI:83144"/>
        <dbReference type="ChEBI" id="CHEBI:456215"/>
        <dbReference type="EC" id="6.3.4.15"/>
    </reaction>
</comment>
<dbReference type="PANTHER" id="PTHR12835">
    <property type="entry name" value="BIOTIN PROTEIN LIGASE"/>
    <property type="match status" value="1"/>
</dbReference>
<evidence type="ECO:0000256" key="3">
    <source>
        <dbReference type="ARBA" id="ARBA00024227"/>
    </source>
</evidence>
<evidence type="ECO:0000259" key="5">
    <source>
        <dbReference type="PROSITE" id="PS51733"/>
    </source>
</evidence>
<evidence type="ECO:0000313" key="6">
    <source>
        <dbReference type="EMBL" id="TWO66676.1"/>
    </source>
</evidence>
<dbReference type="EMBL" id="VOBQ01000025">
    <property type="protein sequence ID" value="TWO66676.1"/>
    <property type="molecule type" value="Genomic_DNA"/>
</dbReference>
<dbReference type="EC" id="6.3.4.15" evidence="3"/>
<dbReference type="PANTHER" id="PTHR12835:SF5">
    <property type="entry name" value="BIOTIN--PROTEIN LIGASE"/>
    <property type="match status" value="1"/>
</dbReference>
<evidence type="ECO:0000256" key="2">
    <source>
        <dbReference type="ARBA" id="ARBA00023267"/>
    </source>
</evidence>
<keyword evidence="7" id="KW-1185">Reference proteome</keyword>
<dbReference type="PROSITE" id="PS51733">
    <property type="entry name" value="BPL_LPL_CATALYTIC"/>
    <property type="match status" value="1"/>
</dbReference>
<evidence type="ECO:0000256" key="1">
    <source>
        <dbReference type="ARBA" id="ARBA00022598"/>
    </source>
</evidence>
<accession>A0A562ZFB1</accession>
<evidence type="ECO:0000313" key="7">
    <source>
        <dbReference type="Proteomes" id="UP000318199"/>
    </source>
</evidence>
<dbReference type="OrthoDB" id="9807064at2"/>
<dbReference type="InterPro" id="IPR004143">
    <property type="entry name" value="BPL_LPL_catalytic"/>
</dbReference>
<feature type="domain" description="BPL/LPL catalytic" evidence="5">
    <location>
        <begin position="7"/>
        <end position="194"/>
    </location>
</feature>
<dbReference type="RefSeq" id="WP_145896678.1">
    <property type="nucleotide sequence ID" value="NZ_VOBQ01000025.1"/>
</dbReference>
<dbReference type="Pfam" id="PF03099">
    <property type="entry name" value="BPL_LplA_LipB"/>
    <property type="match status" value="1"/>
</dbReference>
<dbReference type="InterPro" id="IPR003142">
    <property type="entry name" value="BPL_C"/>
</dbReference>
<keyword evidence="1 6" id="KW-0436">Ligase</keyword>
<protein>
    <recommendedName>
        <fullName evidence="3">biotin--[biotin carboxyl-carrier protein] ligase</fullName>
        <ecNumber evidence="3">6.3.4.15</ecNumber>
    </recommendedName>
</protein>
<dbReference type="CDD" id="cd16442">
    <property type="entry name" value="BPL"/>
    <property type="match status" value="1"/>
</dbReference>
<dbReference type="Gene3D" id="2.30.30.100">
    <property type="match status" value="1"/>
</dbReference>
<reference evidence="6 7" key="1">
    <citation type="submission" date="2019-07" db="EMBL/GenBank/DDBJ databases">
        <title>Caenimonas sedimenti sp. nov., isolated from activated sludge.</title>
        <authorList>
            <person name="Xu J."/>
        </authorList>
    </citation>
    <scope>NUCLEOTIDE SEQUENCE [LARGE SCALE GENOMIC DNA]</scope>
    <source>
        <strain evidence="6 7">HX-9-20</strain>
    </source>
</reference>
<evidence type="ECO:0000256" key="4">
    <source>
        <dbReference type="ARBA" id="ARBA00047846"/>
    </source>
</evidence>